<evidence type="ECO:0000313" key="9">
    <source>
        <dbReference type="EMBL" id="QCJ00287.1"/>
    </source>
</evidence>
<evidence type="ECO:0000256" key="5">
    <source>
        <dbReference type="PROSITE-ProRule" id="PRU01091"/>
    </source>
</evidence>
<dbReference type="RefSeq" id="WP_084631621.1">
    <property type="nucleotide sequence ID" value="NZ_CP039692.1"/>
</dbReference>
<dbReference type="SUPFAM" id="SSF52172">
    <property type="entry name" value="CheY-like"/>
    <property type="match status" value="1"/>
</dbReference>
<dbReference type="Proteomes" id="UP000298545">
    <property type="component" value="Chromosome linear"/>
</dbReference>
<dbReference type="InterPro" id="IPR001867">
    <property type="entry name" value="OmpR/PhoB-type_DNA-bd"/>
</dbReference>
<dbReference type="GO" id="GO:0006355">
    <property type="term" value="P:regulation of DNA-templated transcription"/>
    <property type="evidence" value="ECO:0007669"/>
    <property type="project" value="InterPro"/>
</dbReference>
<evidence type="ECO:0000256" key="1">
    <source>
        <dbReference type="ARBA" id="ARBA00023015"/>
    </source>
</evidence>
<dbReference type="KEGG" id="alf:CFBP5473_20400"/>
<evidence type="ECO:0000256" key="2">
    <source>
        <dbReference type="ARBA" id="ARBA00023125"/>
    </source>
</evidence>
<organism evidence="9 11">
    <name type="scientific">Agrobacterium larrymoorei</name>
    <dbReference type="NCBI Taxonomy" id="160699"/>
    <lineage>
        <taxon>Bacteria</taxon>
        <taxon>Pseudomonadati</taxon>
        <taxon>Pseudomonadota</taxon>
        <taxon>Alphaproteobacteria</taxon>
        <taxon>Hyphomicrobiales</taxon>
        <taxon>Rhizobiaceae</taxon>
        <taxon>Rhizobium/Agrobacterium group</taxon>
        <taxon>Agrobacterium</taxon>
    </lineage>
</organism>
<reference evidence="9 11" key="1">
    <citation type="submission" date="2019-04" db="EMBL/GenBank/DDBJ databases">
        <title>Complete genome sequence of Agrobacterium larrymoorei CFBP5473.</title>
        <authorList>
            <person name="Haryono M."/>
            <person name="Chou L."/>
            <person name="Lin Y.-C."/>
            <person name="Lai E.-M."/>
            <person name="Kuo C.-H."/>
        </authorList>
    </citation>
    <scope>NUCLEOTIDE SEQUENCE [LARGE SCALE GENOMIC DNA]</scope>
    <source>
        <strain evidence="9 11">CFBP5473</strain>
    </source>
</reference>
<dbReference type="Proteomes" id="UP000826513">
    <property type="component" value="Chromosome 2"/>
</dbReference>
<dbReference type="SUPFAM" id="SSF46894">
    <property type="entry name" value="C-terminal effector domain of the bipartite response regulators"/>
    <property type="match status" value="1"/>
</dbReference>
<dbReference type="GO" id="GO:0000156">
    <property type="term" value="F:phosphorelay response regulator activity"/>
    <property type="evidence" value="ECO:0007669"/>
    <property type="project" value="TreeGrafter"/>
</dbReference>
<dbReference type="GO" id="GO:0032993">
    <property type="term" value="C:protein-DNA complex"/>
    <property type="evidence" value="ECO:0007669"/>
    <property type="project" value="TreeGrafter"/>
</dbReference>
<dbReference type="InterPro" id="IPR011006">
    <property type="entry name" value="CheY-like_superfamily"/>
</dbReference>
<dbReference type="STRING" id="1367849.GCA_000518585_02358"/>
<sequence>MRKKLNEDSGKANFRANHIGVLIVEDDDLLRQSIADYLRQRGMTVSEAESGSEFRSMLKTRSHDVLVLDINLPDVSGFELAEFARSRSDMGIIILSARSGRDDKLSGYGKGADLYLTKPVDSEELTLAIANLARRRQSSRGSVPSKARQSDGSSLTLDRHRQTLTTPDGVVLKLSAREAAFLEYIAAGPNAIISRAEVAEIFGEDLSSPSSRLTDVALARLRARLRKAGVELPLQVVRNAGYRLHGILDVV</sequence>
<feature type="domain" description="OmpR/PhoB-type" evidence="8">
    <location>
        <begin position="145"/>
        <end position="246"/>
    </location>
</feature>
<dbReference type="SMART" id="SM00448">
    <property type="entry name" value="REC"/>
    <property type="match status" value="1"/>
</dbReference>
<keyword evidence="3" id="KW-0804">Transcription</keyword>
<name>A0A4D7E216_9HYPH</name>
<evidence type="ECO:0000259" key="8">
    <source>
        <dbReference type="PROSITE" id="PS51755"/>
    </source>
</evidence>
<feature type="modified residue" description="4-aspartylphosphate" evidence="4">
    <location>
        <position position="69"/>
    </location>
</feature>
<dbReference type="EMBL" id="CP072168">
    <property type="protein sequence ID" value="QYA09269.1"/>
    <property type="molecule type" value="Genomic_DNA"/>
</dbReference>
<protein>
    <submittedName>
        <fullName evidence="9">Response regulator transcription factor</fullName>
    </submittedName>
</protein>
<dbReference type="PROSITE" id="PS51755">
    <property type="entry name" value="OMPR_PHOB"/>
    <property type="match status" value="1"/>
</dbReference>
<dbReference type="CDD" id="cd17574">
    <property type="entry name" value="REC_OmpR"/>
    <property type="match status" value="1"/>
</dbReference>
<accession>A0A4D7E216</accession>
<dbReference type="PANTHER" id="PTHR48111:SF67">
    <property type="entry name" value="TRANSCRIPTIONAL REGULATORY PROTEIN TCTD"/>
    <property type="match status" value="1"/>
</dbReference>
<evidence type="ECO:0000256" key="3">
    <source>
        <dbReference type="ARBA" id="ARBA00023163"/>
    </source>
</evidence>
<dbReference type="PROSITE" id="PS50110">
    <property type="entry name" value="RESPONSE_REGULATORY"/>
    <property type="match status" value="1"/>
</dbReference>
<dbReference type="AlphaFoldDB" id="A0A4D7E216"/>
<dbReference type="Pfam" id="PF00072">
    <property type="entry name" value="Response_reg"/>
    <property type="match status" value="1"/>
</dbReference>
<proteinExistence type="predicted"/>
<dbReference type="InterPro" id="IPR001789">
    <property type="entry name" value="Sig_transdc_resp-reg_receiver"/>
</dbReference>
<keyword evidence="4" id="KW-0597">Phosphoprotein</keyword>
<gene>
    <name evidence="9" type="ORF">CFBP5473_20400</name>
    <name evidence="10" type="ORF">J5285_17955</name>
</gene>
<keyword evidence="2 5" id="KW-0238">DNA-binding</keyword>
<dbReference type="Pfam" id="PF00486">
    <property type="entry name" value="Trans_reg_C"/>
    <property type="match status" value="1"/>
</dbReference>
<evidence type="ECO:0000313" key="12">
    <source>
        <dbReference type="Proteomes" id="UP000826513"/>
    </source>
</evidence>
<dbReference type="PANTHER" id="PTHR48111">
    <property type="entry name" value="REGULATOR OF RPOS"/>
    <property type="match status" value="1"/>
</dbReference>
<dbReference type="Gene3D" id="1.10.10.10">
    <property type="entry name" value="Winged helix-like DNA-binding domain superfamily/Winged helix DNA-binding domain"/>
    <property type="match status" value="1"/>
</dbReference>
<evidence type="ECO:0000259" key="7">
    <source>
        <dbReference type="PROSITE" id="PS50110"/>
    </source>
</evidence>
<evidence type="ECO:0000256" key="6">
    <source>
        <dbReference type="SAM" id="MobiDB-lite"/>
    </source>
</evidence>
<evidence type="ECO:0000313" key="11">
    <source>
        <dbReference type="Proteomes" id="UP000298545"/>
    </source>
</evidence>
<keyword evidence="12" id="KW-1185">Reference proteome</keyword>
<evidence type="ECO:0000313" key="10">
    <source>
        <dbReference type="EMBL" id="QYA09269.1"/>
    </source>
</evidence>
<dbReference type="Gene3D" id="3.40.50.2300">
    <property type="match status" value="1"/>
</dbReference>
<dbReference type="InterPro" id="IPR036388">
    <property type="entry name" value="WH-like_DNA-bd_sf"/>
</dbReference>
<keyword evidence="1" id="KW-0805">Transcription regulation</keyword>
<dbReference type="SMART" id="SM00862">
    <property type="entry name" value="Trans_reg_C"/>
    <property type="match status" value="1"/>
</dbReference>
<dbReference type="EMBL" id="CP039692">
    <property type="protein sequence ID" value="QCJ00287.1"/>
    <property type="molecule type" value="Genomic_DNA"/>
</dbReference>
<dbReference type="GO" id="GO:0000976">
    <property type="term" value="F:transcription cis-regulatory region binding"/>
    <property type="evidence" value="ECO:0007669"/>
    <property type="project" value="TreeGrafter"/>
</dbReference>
<feature type="DNA-binding region" description="OmpR/PhoB-type" evidence="5">
    <location>
        <begin position="145"/>
        <end position="246"/>
    </location>
</feature>
<feature type="region of interest" description="Disordered" evidence="6">
    <location>
        <begin position="136"/>
        <end position="160"/>
    </location>
</feature>
<dbReference type="OrthoDB" id="9784252at2"/>
<feature type="domain" description="Response regulatory" evidence="7">
    <location>
        <begin position="20"/>
        <end position="133"/>
    </location>
</feature>
<dbReference type="InterPro" id="IPR039420">
    <property type="entry name" value="WalR-like"/>
</dbReference>
<dbReference type="GO" id="GO:0005829">
    <property type="term" value="C:cytosol"/>
    <property type="evidence" value="ECO:0007669"/>
    <property type="project" value="TreeGrafter"/>
</dbReference>
<evidence type="ECO:0000256" key="4">
    <source>
        <dbReference type="PROSITE-ProRule" id="PRU00169"/>
    </source>
</evidence>
<dbReference type="InterPro" id="IPR016032">
    <property type="entry name" value="Sig_transdc_resp-reg_C-effctor"/>
</dbReference>
<reference evidence="10 12" key="2">
    <citation type="submission" date="2021-03" db="EMBL/GenBank/DDBJ databases">
        <title>Rapid diversification of plasmids in a genus of pathogenic and nitrogen fixing bacteria.</title>
        <authorList>
            <person name="Weisberg A.J."/>
            <person name="Miller M."/>
            <person name="Ream W."/>
            <person name="Grunwald N.J."/>
            <person name="Chang J.H."/>
        </authorList>
    </citation>
    <scope>NUCLEOTIDE SEQUENCE [LARGE SCALE GENOMIC DNA]</scope>
    <source>
        <strain evidence="10 12">AF3.44</strain>
    </source>
</reference>